<dbReference type="EMBL" id="CM046114">
    <property type="protein sequence ID" value="KAI8419870.1"/>
    <property type="molecule type" value="Genomic_DNA"/>
</dbReference>
<reference evidence="1 2" key="1">
    <citation type="journal article" date="2022" name="Genome Biol. Evol.">
        <title>The Spruce Budworm Genome: Reconstructing the Evolutionary History of Antifreeze Proteins.</title>
        <authorList>
            <person name="Beliveau C."/>
            <person name="Gagne P."/>
            <person name="Picq S."/>
            <person name="Vernygora O."/>
            <person name="Keeling C.I."/>
            <person name="Pinkney K."/>
            <person name="Doucet D."/>
            <person name="Wen F."/>
            <person name="Johnston J.S."/>
            <person name="Maaroufi H."/>
            <person name="Boyle B."/>
            <person name="Laroche J."/>
            <person name="Dewar K."/>
            <person name="Juretic N."/>
            <person name="Blackburn G."/>
            <person name="Nisole A."/>
            <person name="Brunet B."/>
            <person name="Brandao M."/>
            <person name="Lumley L."/>
            <person name="Duan J."/>
            <person name="Quan G."/>
            <person name="Lucarotti C.J."/>
            <person name="Roe A.D."/>
            <person name="Sperling F.A.H."/>
            <person name="Levesque R.C."/>
            <person name="Cusson M."/>
        </authorList>
    </citation>
    <scope>NUCLEOTIDE SEQUENCE [LARGE SCALE GENOMIC DNA]</scope>
    <source>
        <strain evidence="1">Glfc:IPQL:Cfum</strain>
    </source>
</reference>
<organism evidence="1 2">
    <name type="scientific">Choristoneura fumiferana</name>
    <name type="common">Spruce budworm moth</name>
    <name type="synonym">Archips fumiferana</name>
    <dbReference type="NCBI Taxonomy" id="7141"/>
    <lineage>
        <taxon>Eukaryota</taxon>
        <taxon>Metazoa</taxon>
        <taxon>Ecdysozoa</taxon>
        <taxon>Arthropoda</taxon>
        <taxon>Hexapoda</taxon>
        <taxon>Insecta</taxon>
        <taxon>Pterygota</taxon>
        <taxon>Neoptera</taxon>
        <taxon>Endopterygota</taxon>
        <taxon>Lepidoptera</taxon>
        <taxon>Glossata</taxon>
        <taxon>Ditrysia</taxon>
        <taxon>Tortricoidea</taxon>
        <taxon>Tortricidae</taxon>
        <taxon>Tortricinae</taxon>
        <taxon>Choristoneura</taxon>
    </lineage>
</organism>
<sequence>MPKRCQNIYQLIASKIALQRIQLHVVSKDNTVVAFYHGLNSSYKPVAGKAIHWPGGRRGPPLDTPRCGFLGTDPMCQGETQTVIIYCFIGLAVFLTLAVTAACVAYNTLTKRPHQASCNRYSNEVLETDTRRLSLRHALVLQGYYDIRKSRLANHVHTIVTLHLRNEYLAVIGSLRAQCVPLANYVDFRQARIDAELNNMAWRVRPEEVLVEVGTGLGATPALHSINEVLKLLAIYPRSERNTDQIGGGAVGDAGGGVGARARPSRHWLVR</sequence>
<dbReference type="Proteomes" id="UP001064048">
    <property type="component" value="Chromosome 14"/>
</dbReference>
<name>A0ACC0J5V6_CHOFU</name>
<keyword evidence="2" id="KW-1185">Reference proteome</keyword>
<protein>
    <submittedName>
        <fullName evidence="1">Uncharacterized protein</fullName>
    </submittedName>
</protein>
<evidence type="ECO:0000313" key="2">
    <source>
        <dbReference type="Proteomes" id="UP001064048"/>
    </source>
</evidence>
<comment type="caution">
    <text evidence="1">The sequence shown here is derived from an EMBL/GenBank/DDBJ whole genome shotgun (WGS) entry which is preliminary data.</text>
</comment>
<proteinExistence type="predicted"/>
<evidence type="ECO:0000313" key="1">
    <source>
        <dbReference type="EMBL" id="KAI8419870.1"/>
    </source>
</evidence>
<accession>A0ACC0J5V6</accession>
<gene>
    <name evidence="1" type="ORF">MSG28_008497</name>
</gene>